<dbReference type="Gene3D" id="3.10.560.10">
    <property type="entry name" value="Outer membrane lipoprotein wza domain like"/>
    <property type="match status" value="1"/>
</dbReference>
<name>Q7UXH2_RHOBA</name>
<comment type="similarity">
    <text evidence="2">Belongs to the BexD/CtrA/VexA family.</text>
</comment>
<dbReference type="KEGG" id="rba:RB1329"/>
<keyword evidence="5" id="KW-0762">Sugar transport</keyword>
<dbReference type="InParanoid" id="Q7UXH2"/>
<feature type="domain" description="Polysaccharide export protein N-terminal" evidence="15">
    <location>
        <begin position="296"/>
        <end position="338"/>
    </location>
</feature>
<evidence type="ECO:0000313" key="18">
    <source>
        <dbReference type="Proteomes" id="UP000001025"/>
    </source>
</evidence>
<dbReference type="GO" id="GO:0006811">
    <property type="term" value="P:monoatomic ion transport"/>
    <property type="evidence" value="ECO:0007669"/>
    <property type="project" value="UniProtKB-KW"/>
</dbReference>
<dbReference type="EMBL" id="BX294135">
    <property type="protein sequence ID" value="CAD72034.1"/>
    <property type="molecule type" value="Genomic_DNA"/>
</dbReference>
<keyword evidence="10" id="KW-0626">Porin</keyword>
<evidence type="ECO:0000256" key="7">
    <source>
        <dbReference type="ARBA" id="ARBA00022729"/>
    </source>
</evidence>
<feature type="domain" description="SLBB" evidence="16">
    <location>
        <begin position="352"/>
        <end position="402"/>
    </location>
</feature>
<organism evidence="17 18">
    <name type="scientific">Rhodopirellula baltica (strain DSM 10527 / NCIMB 13988 / SH1)</name>
    <dbReference type="NCBI Taxonomy" id="243090"/>
    <lineage>
        <taxon>Bacteria</taxon>
        <taxon>Pseudomonadati</taxon>
        <taxon>Planctomycetota</taxon>
        <taxon>Planctomycetia</taxon>
        <taxon>Pirellulales</taxon>
        <taxon>Pirellulaceae</taxon>
        <taxon>Rhodopirellula</taxon>
    </lineage>
</organism>
<evidence type="ECO:0000256" key="10">
    <source>
        <dbReference type="ARBA" id="ARBA00023114"/>
    </source>
</evidence>
<evidence type="ECO:0000256" key="12">
    <source>
        <dbReference type="ARBA" id="ARBA00023139"/>
    </source>
</evidence>
<evidence type="ECO:0000256" key="4">
    <source>
        <dbReference type="ARBA" id="ARBA00022452"/>
    </source>
</evidence>
<dbReference type="GO" id="GO:0015159">
    <property type="term" value="F:polysaccharide transmembrane transporter activity"/>
    <property type="evidence" value="ECO:0000318"/>
    <property type="project" value="GO_Central"/>
</dbReference>
<evidence type="ECO:0000259" key="16">
    <source>
        <dbReference type="Pfam" id="PF22461"/>
    </source>
</evidence>
<keyword evidence="11" id="KW-0472">Membrane</keyword>
<dbReference type="STRING" id="243090.RB1329"/>
<evidence type="ECO:0000256" key="3">
    <source>
        <dbReference type="ARBA" id="ARBA00022448"/>
    </source>
</evidence>
<dbReference type="GO" id="GO:0009279">
    <property type="term" value="C:cell outer membrane"/>
    <property type="evidence" value="ECO:0007669"/>
    <property type="project" value="UniProtKB-SubCell"/>
</dbReference>
<feature type="domain" description="Polysaccharide export protein N-terminal" evidence="15">
    <location>
        <begin position="192"/>
        <end position="269"/>
    </location>
</feature>
<reference evidence="17 18" key="1">
    <citation type="journal article" date="2003" name="Proc. Natl. Acad. Sci. U.S.A.">
        <title>Complete genome sequence of the marine planctomycete Pirellula sp. strain 1.</title>
        <authorList>
            <person name="Gloeckner F.O."/>
            <person name="Kube M."/>
            <person name="Bauer M."/>
            <person name="Teeling H."/>
            <person name="Lombardot T."/>
            <person name="Ludwig W."/>
            <person name="Gade D."/>
            <person name="Beck A."/>
            <person name="Borzym K."/>
            <person name="Heitmann K."/>
            <person name="Rabus R."/>
            <person name="Schlesner H."/>
            <person name="Amann R."/>
            <person name="Reinhardt R."/>
        </authorList>
    </citation>
    <scope>NUCLEOTIDE SEQUENCE [LARGE SCALE GENOMIC DNA]</scope>
    <source>
        <strain evidence="18">DSM 10527 / NCIMB 13988 / SH1</strain>
    </source>
</reference>
<dbReference type="Gene3D" id="3.30.1950.10">
    <property type="entry name" value="wza like domain"/>
    <property type="match status" value="2"/>
</dbReference>
<protein>
    <submittedName>
        <fullName evidence="17">Probable polysaccharide export protein</fullName>
    </submittedName>
</protein>
<keyword evidence="4" id="KW-1134">Transmembrane beta strand</keyword>
<dbReference type="GO" id="GO:0015288">
    <property type="term" value="F:porin activity"/>
    <property type="evidence" value="ECO:0007669"/>
    <property type="project" value="UniProtKB-KW"/>
</dbReference>
<dbReference type="PANTHER" id="PTHR33619">
    <property type="entry name" value="POLYSACCHARIDE EXPORT PROTEIN GFCE-RELATED"/>
    <property type="match status" value="1"/>
</dbReference>
<dbReference type="InterPro" id="IPR054765">
    <property type="entry name" value="SLBB_dom"/>
</dbReference>
<dbReference type="InterPro" id="IPR003715">
    <property type="entry name" value="Poly_export_N"/>
</dbReference>
<proteinExistence type="inferred from homology"/>
<comment type="subcellular location">
    <subcellularLocation>
        <location evidence="1">Cell outer membrane</location>
        <topology evidence="1">Multi-pass membrane protein</topology>
    </subcellularLocation>
</comment>
<evidence type="ECO:0000256" key="14">
    <source>
        <dbReference type="ARBA" id="ARBA00023288"/>
    </source>
</evidence>
<keyword evidence="7" id="KW-0732">Signal</keyword>
<evidence type="ECO:0000313" key="17">
    <source>
        <dbReference type="EMBL" id="CAD72034.1"/>
    </source>
</evidence>
<evidence type="ECO:0000256" key="6">
    <source>
        <dbReference type="ARBA" id="ARBA00022692"/>
    </source>
</evidence>
<dbReference type="GO" id="GO:0046930">
    <property type="term" value="C:pore complex"/>
    <property type="evidence" value="ECO:0007669"/>
    <property type="project" value="UniProtKB-KW"/>
</dbReference>
<evidence type="ECO:0000256" key="5">
    <source>
        <dbReference type="ARBA" id="ARBA00022597"/>
    </source>
</evidence>
<dbReference type="HOGENOM" id="CLU_579861_0_0_0"/>
<dbReference type="AlphaFoldDB" id="Q7UXH2"/>
<dbReference type="Pfam" id="PF02563">
    <property type="entry name" value="Poly_export"/>
    <property type="match status" value="2"/>
</dbReference>
<keyword evidence="12" id="KW-0564">Palmitate</keyword>
<evidence type="ECO:0000256" key="13">
    <source>
        <dbReference type="ARBA" id="ARBA00023237"/>
    </source>
</evidence>
<keyword evidence="13" id="KW-0998">Cell outer membrane</keyword>
<dbReference type="PATRIC" id="fig|243090.15.peg.610"/>
<keyword evidence="3" id="KW-0813">Transport</keyword>
<evidence type="ECO:0000256" key="8">
    <source>
        <dbReference type="ARBA" id="ARBA00023047"/>
    </source>
</evidence>
<evidence type="ECO:0000256" key="9">
    <source>
        <dbReference type="ARBA" id="ARBA00023065"/>
    </source>
</evidence>
<dbReference type="EnsemblBacteria" id="CAD72034">
    <property type="protein sequence ID" value="CAD72034"/>
    <property type="gene ID" value="RB1329"/>
</dbReference>
<gene>
    <name evidence="17" type="ordered locus">RB1329</name>
</gene>
<dbReference type="eggNOG" id="COG1596">
    <property type="taxonomic scope" value="Bacteria"/>
</dbReference>
<keyword evidence="14" id="KW-0449">Lipoprotein</keyword>
<dbReference type="PANTHER" id="PTHR33619:SF3">
    <property type="entry name" value="POLYSACCHARIDE EXPORT PROTEIN GFCE-RELATED"/>
    <property type="match status" value="1"/>
</dbReference>
<dbReference type="OrthoDB" id="233929at2"/>
<sequence>MRRLSQLNNRLETVHVSCLNSKSGGKTMRLISRLSSICPQSINIIAALVVAGLCLLQVQTANAQLRSGQLVPASHSQRVPVPSHTVNTHSNVAHAPAWNGPGSQSACGPCGSCGTHMVLTAEGYGCPKCMLGVDCATACGSEARWQDMKPMDFDKYGPGGYTGPARMRHLAKYHVRPGDQLQMVYLVTRRQDAGQYRLMPGDQVSIESIADEDLDRGTLESGLLIQPDGSITVRLLGQVQAAGLTVPGLRDLLEREYKAFYDDPAIDVTPVRTNTLAEDIRAAVGGLGGFTAQAITTTVMPDGHVRLPGIGQVSVQGFTLEQLKREINLRYAEVVVGLEVEPILTQQAPHFVYVLGQVGLPGRQEITTPTTVLGAIAASGGHLPDGNLRQVIVFRRAEDWRMISTMLDLNGAIRGKRPTPADEIWVRDGDVIVIPDRPITVFGDFVRQVFTEGVYGIVPFGGFSFTSDTAN</sequence>
<evidence type="ECO:0000256" key="2">
    <source>
        <dbReference type="ARBA" id="ARBA00009450"/>
    </source>
</evidence>
<keyword evidence="18" id="KW-1185">Reference proteome</keyword>
<keyword evidence="6" id="KW-0812">Transmembrane</keyword>
<evidence type="ECO:0000256" key="11">
    <source>
        <dbReference type="ARBA" id="ARBA00023136"/>
    </source>
</evidence>
<accession>Q7UXH2</accession>
<keyword evidence="9" id="KW-0406">Ion transport</keyword>
<dbReference type="Pfam" id="PF22461">
    <property type="entry name" value="SLBB_2"/>
    <property type="match status" value="1"/>
</dbReference>
<evidence type="ECO:0000256" key="1">
    <source>
        <dbReference type="ARBA" id="ARBA00004571"/>
    </source>
</evidence>
<dbReference type="Proteomes" id="UP000001025">
    <property type="component" value="Chromosome"/>
</dbReference>
<dbReference type="InterPro" id="IPR049712">
    <property type="entry name" value="Poly_export"/>
</dbReference>
<evidence type="ECO:0000259" key="15">
    <source>
        <dbReference type="Pfam" id="PF02563"/>
    </source>
</evidence>
<keyword evidence="8" id="KW-0625">Polysaccharide transport</keyword>